<evidence type="ECO:0000313" key="2">
    <source>
        <dbReference type="Proteomes" id="UP000585437"/>
    </source>
</evidence>
<gene>
    <name evidence="1" type="ORF">F4695_002852</name>
</gene>
<evidence type="ECO:0000313" key="1">
    <source>
        <dbReference type="EMBL" id="MBB6509484.1"/>
    </source>
</evidence>
<dbReference type="EMBL" id="JACHBU010000005">
    <property type="protein sequence ID" value="MBB6509484.1"/>
    <property type="molecule type" value="Genomic_DNA"/>
</dbReference>
<dbReference type="Proteomes" id="UP000585437">
    <property type="component" value="Unassembled WGS sequence"/>
</dbReference>
<keyword evidence="2" id="KW-1185">Reference proteome</keyword>
<proteinExistence type="predicted"/>
<dbReference type="AlphaFoldDB" id="A0A7X0JLZ0"/>
<comment type="caution">
    <text evidence="1">The sequence shown here is derived from an EMBL/GenBank/DDBJ whole genome shotgun (WGS) entry which is preliminary data.</text>
</comment>
<name>A0A7X0JLZ0_9HYPH</name>
<protein>
    <submittedName>
        <fullName evidence="1">Uncharacterized protein</fullName>
    </submittedName>
</protein>
<dbReference type="RefSeq" id="WP_062457086.1">
    <property type="nucleotide sequence ID" value="NZ_JACHBU010000005.1"/>
</dbReference>
<sequence length="85" mass="9691">MCQDNASSAIVLGSDDLELLQRFLEAWCEERHVDVSSEEAQTVASGLFNWYQFELNDRNNLKSEPPEPLPESVELKRLLRQLAVA</sequence>
<reference evidence="1 2" key="1">
    <citation type="submission" date="2020-08" db="EMBL/GenBank/DDBJ databases">
        <title>The Agave Microbiome: Exploring the role of microbial communities in plant adaptations to desert environments.</title>
        <authorList>
            <person name="Partida-Martinez L.P."/>
        </authorList>
    </citation>
    <scope>NUCLEOTIDE SEQUENCE [LARGE SCALE GENOMIC DNA]</scope>
    <source>
        <strain evidence="1 2">AS3.12</strain>
    </source>
</reference>
<organism evidence="1 2">
    <name type="scientific">Rhizobium soli</name>
    <dbReference type="NCBI Taxonomy" id="424798"/>
    <lineage>
        <taxon>Bacteria</taxon>
        <taxon>Pseudomonadati</taxon>
        <taxon>Pseudomonadota</taxon>
        <taxon>Alphaproteobacteria</taxon>
        <taxon>Hyphomicrobiales</taxon>
        <taxon>Rhizobiaceae</taxon>
        <taxon>Rhizobium/Agrobacterium group</taxon>
        <taxon>Rhizobium</taxon>
    </lineage>
</organism>
<accession>A0A7X0JLZ0</accession>